<dbReference type="PIRSF" id="PIRSF002211">
    <property type="entry name" value="Ribosomal_L30_bac-type"/>
    <property type="match status" value="1"/>
</dbReference>
<keyword evidence="3 5" id="KW-0689">Ribosomal protein</keyword>
<reference evidence="7 8" key="1">
    <citation type="submission" date="2024-04" db="EMBL/GenBank/DDBJ databases">
        <title>Novel genus in family Flammeovirgaceae.</title>
        <authorList>
            <person name="Nguyen T.H."/>
            <person name="Vuong T.Q."/>
            <person name="Le H."/>
            <person name="Kim S.-G."/>
        </authorList>
    </citation>
    <scope>NUCLEOTIDE SEQUENCE [LARGE SCALE GENOMIC DNA]</scope>
    <source>
        <strain evidence="7 8">JCM 23209</strain>
    </source>
</reference>
<feature type="domain" description="Large ribosomal subunit protein uL30-like ferredoxin-like fold" evidence="6">
    <location>
        <begin position="4"/>
        <end position="53"/>
    </location>
</feature>
<dbReference type="CDD" id="cd01658">
    <property type="entry name" value="Ribosomal_L30"/>
    <property type="match status" value="1"/>
</dbReference>
<dbReference type="InterPro" id="IPR036919">
    <property type="entry name" value="Ribo_uL30_ferredoxin-like_sf"/>
</dbReference>
<evidence type="ECO:0000256" key="1">
    <source>
        <dbReference type="ARBA" id="ARBA00007594"/>
    </source>
</evidence>
<evidence type="ECO:0000313" key="8">
    <source>
        <dbReference type="Proteomes" id="UP001403385"/>
    </source>
</evidence>
<dbReference type="Pfam" id="PF00327">
    <property type="entry name" value="Ribosomal_L30"/>
    <property type="match status" value="1"/>
</dbReference>
<dbReference type="NCBIfam" id="TIGR01308">
    <property type="entry name" value="rpmD_bact"/>
    <property type="match status" value="1"/>
</dbReference>
<sequence length="59" mass="6610">MGKIKITQIRSTIKRPERQKRTIAALGLGKINRSKEVEATPQILGMVNSVSHLLKVEEL</sequence>
<dbReference type="PANTHER" id="PTHR15892">
    <property type="entry name" value="MITOCHONDRIAL RIBOSOMAL PROTEIN L30"/>
    <property type="match status" value="1"/>
</dbReference>
<protein>
    <recommendedName>
        <fullName evidence="5">Large ribosomal subunit protein uL30</fullName>
    </recommendedName>
</protein>
<dbReference type="SUPFAM" id="SSF55129">
    <property type="entry name" value="Ribosomal protein L30p/L7e"/>
    <property type="match status" value="1"/>
</dbReference>
<dbReference type="InterPro" id="IPR016082">
    <property type="entry name" value="Ribosomal_uL30_ferredoxin-like"/>
</dbReference>
<comment type="caution">
    <text evidence="7">The sequence shown here is derived from an EMBL/GenBank/DDBJ whole genome shotgun (WGS) entry which is preliminary data.</text>
</comment>
<comment type="subunit">
    <text evidence="2 5">Part of the 50S ribosomal subunit.</text>
</comment>
<dbReference type="PANTHER" id="PTHR15892:SF2">
    <property type="entry name" value="LARGE RIBOSOMAL SUBUNIT PROTEIN UL30M"/>
    <property type="match status" value="1"/>
</dbReference>
<dbReference type="RefSeq" id="WP_346819327.1">
    <property type="nucleotide sequence ID" value="NZ_JBDKWZ010000001.1"/>
</dbReference>
<dbReference type="HAMAP" id="MF_01371_B">
    <property type="entry name" value="Ribosomal_uL30_B"/>
    <property type="match status" value="1"/>
</dbReference>
<keyword evidence="8" id="KW-1185">Reference proteome</keyword>
<gene>
    <name evidence="5 7" type="primary">rpmD</name>
    <name evidence="7" type="ORF">AAG747_01390</name>
</gene>
<evidence type="ECO:0000259" key="6">
    <source>
        <dbReference type="Pfam" id="PF00327"/>
    </source>
</evidence>
<comment type="similarity">
    <text evidence="1 5">Belongs to the universal ribosomal protein uL30 family.</text>
</comment>
<dbReference type="GO" id="GO:0006412">
    <property type="term" value="P:translation"/>
    <property type="evidence" value="ECO:0007669"/>
    <property type="project" value="UniProtKB-UniRule"/>
</dbReference>
<evidence type="ECO:0000256" key="5">
    <source>
        <dbReference type="HAMAP-Rule" id="MF_01371"/>
    </source>
</evidence>
<evidence type="ECO:0000256" key="3">
    <source>
        <dbReference type="ARBA" id="ARBA00022980"/>
    </source>
</evidence>
<evidence type="ECO:0000256" key="2">
    <source>
        <dbReference type="ARBA" id="ARBA00011838"/>
    </source>
</evidence>
<evidence type="ECO:0000256" key="4">
    <source>
        <dbReference type="ARBA" id="ARBA00023274"/>
    </source>
</evidence>
<evidence type="ECO:0000313" key="7">
    <source>
        <dbReference type="EMBL" id="MEN7546541.1"/>
    </source>
</evidence>
<dbReference type="EMBL" id="JBDKWZ010000001">
    <property type="protein sequence ID" value="MEN7546541.1"/>
    <property type="molecule type" value="Genomic_DNA"/>
</dbReference>
<dbReference type="Gene3D" id="3.30.1390.20">
    <property type="entry name" value="Ribosomal protein L30, ferredoxin-like fold domain"/>
    <property type="match status" value="1"/>
</dbReference>
<keyword evidence="4 5" id="KW-0687">Ribonucleoprotein</keyword>
<accession>A0AAW9S027</accession>
<organism evidence="7 8">
    <name type="scientific">Rapidithrix thailandica</name>
    <dbReference type="NCBI Taxonomy" id="413964"/>
    <lineage>
        <taxon>Bacteria</taxon>
        <taxon>Pseudomonadati</taxon>
        <taxon>Bacteroidota</taxon>
        <taxon>Cytophagia</taxon>
        <taxon>Cytophagales</taxon>
        <taxon>Flammeovirgaceae</taxon>
        <taxon>Rapidithrix</taxon>
    </lineage>
</organism>
<dbReference type="InterPro" id="IPR005996">
    <property type="entry name" value="Ribosomal_uL30_bac-type"/>
</dbReference>
<name>A0AAW9S027_9BACT</name>
<proteinExistence type="inferred from homology"/>
<dbReference type="AlphaFoldDB" id="A0AAW9S027"/>
<dbReference type="Proteomes" id="UP001403385">
    <property type="component" value="Unassembled WGS sequence"/>
</dbReference>
<dbReference type="GO" id="GO:0003735">
    <property type="term" value="F:structural constituent of ribosome"/>
    <property type="evidence" value="ECO:0007669"/>
    <property type="project" value="InterPro"/>
</dbReference>
<dbReference type="GO" id="GO:0022625">
    <property type="term" value="C:cytosolic large ribosomal subunit"/>
    <property type="evidence" value="ECO:0007669"/>
    <property type="project" value="TreeGrafter"/>
</dbReference>